<feature type="region of interest" description="Disordered" evidence="1">
    <location>
        <begin position="13"/>
        <end position="36"/>
    </location>
</feature>
<dbReference type="InterPro" id="IPR021908">
    <property type="entry name" value="YfbK_C"/>
</dbReference>
<dbReference type="InterPro" id="IPR051266">
    <property type="entry name" value="CLCR"/>
</dbReference>
<dbReference type="Pfam" id="PF12034">
    <property type="entry name" value="YfbK_C"/>
    <property type="match status" value="1"/>
</dbReference>
<dbReference type="PANTHER" id="PTHR10579:SF43">
    <property type="entry name" value="ZINC FINGER (C3HC4-TYPE RING FINGER) FAMILY PROTEIN"/>
    <property type="match status" value="1"/>
</dbReference>
<dbReference type="InterPro" id="IPR022156">
    <property type="entry name" value="Uncharacterised_YfbK_N"/>
</dbReference>
<evidence type="ECO:0000259" key="2">
    <source>
        <dbReference type="PROSITE" id="PS50234"/>
    </source>
</evidence>
<accession>A3ZT14</accession>
<dbReference type="Pfam" id="PF12450">
    <property type="entry name" value="vWF_A"/>
    <property type="match status" value="1"/>
</dbReference>
<name>A3ZT14_9BACT</name>
<dbReference type="AlphaFoldDB" id="A3ZT14"/>
<feature type="domain" description="VWFA" evidence="2">
    <location>
        <begin position="254"/>
        <end position="432"/>
    </location>
</feature>
<comment type="caution">
    <text evidence="3">The sequence shown here is derived from an EMBL/GenBank/DDBJ whole genome shotgun (WGS) entry which is preliminary data.</text>
</comment>
<dbReference type="SMART" id="SM00327">
    <property type="entry name" value="VWA"/>
    <property type="match status" value="1"/>
</dbReference>
<sequence>MLLAVAAVCGCRPQVGQNQNPNAPSATAPSSSPVVVLDAEREEKVAEAVYADNNKSVKQEAKPASELSAVASQPVPAARAVEMNRDRVAGREKEAGKVRSDARQDRLATLPTESRRLGIEQPNAAPGFMPQLDGIAGHGEGPGVGGDKFAYVENNPFRAVADEPLSTFSIDVDTASYSKIRSYLIDYHQLPPQGAVRVEELINYFTYDYATPTDQKPFAANVEAAACPWNAEHRLVRIGIKGKEIANAERPASNLVFLLDVSGSMNNARKLPLLKQGMKLLVDQLGENDKVAIVVYAGAAGMVLNSTNGDDKSTIMEALDRLQAGGSTNGGQGIELAYQAATENFIKGGVNRVILCTDGDFNVGVTSTSDLVTMAADKAKSGVFLSVMGFGTGNHNDAMMEELSGKANGNYAFIDTITEAKKVLVEQMSGTLTTIAKDVKIQIEFNPTKVAAYRLVGYENRLLANEDFNDDKKDAGEIGAGHCVTAFYEIVPASVESPVTTAKVDDLKYQATRDVTPAADSDELLTLKIRYKQPDEDESSLISVGVKDSGNRFAQASGDFQFAAGVAMFGMLLRAGDQDAKVNLDEITELVSNNVGDDSYRGEFLKIVQAAKTLKK</sequence>
<proteinExistence type="predicted"/>
<dbReference type="SUPFAM" id="SSF53300">
    <property type="entry name" value="vWA-like"/>
    <property type="match status" value="1"/>
</dbReference>
<dbReference type="Pfam" id="PF00092">
    <property type="entry name" value="VWA"/>
    <property type="match status" value="1"/>
</dbReference>
<evidence type="ECO:0000256" key="1">
    <source>
        <dbReference type="SAM" id="MobiDB-lite"/>
    </source>
</evidence>
<reference evidence="3 4" key="1">
    <citation type="submission" date="2006-02" db="EMBL/GenBank/DDBJ databases">
        <authorList>
            <person name="Amann R."/>
            <person name="Ferriera S."/>
            <person name="Johnson J."/>
            <person name="Kravitz S."/>
            <person name="Halpern A."/>
            <person name="Remington K."/>
            <person name="Beeson K."/>
            <person name="Tran B."/>
            <person name="Rogers Y.-H."/>
            <person name="Friedman R."/>
            <person name="Venter J.C."/>
        </authorList>
    </citation>
    <scope>NUCLEOTIDE SEQUENCE [LARGE SCALE GENOMIC DNA]</scope>
    <source>
        <strain evidence="3 4">DSM 3645</strain>
    </source>
</reference>
<dbReference type="eggNOG" id="COG2304">
    <property type="taxonomic scope" value="Bacteria"/>
</dbReference>
<organism evidence="3 4">
    <name type="scientific">Blastopirellula marina DSM 3645</name>
    <dbReference type="NCBI Taxonomy" id="314230"/>
    <lineage>
        <taxon>Bacteria</taxon>
        <taxon>Pseudomonadati</taxon>
        <taxon>Planctomycetota</taxon>
        <taxon>Planctomycetia</taxon>
        <taxon>Pirellulales</taxon>
        <taxon>Pirellulaceae</taxon>
        <taxon>Blastopirellula</taxon>
    </lineage>
</organism>
<gene>
    <name evidence="3" type="ORF">DSM3645_11362</name>
</gene>
<dbReference type="STRING" id="314230.DSM3645_11362"/>
<dbReference type="EMBL" id="AANZ01000009">
    <property type="protein sequence ID" value="EAQ80440.1"/>
    <property type="molecule type" value="Genomic_DNA"/>
</dbReference>
<dbReference type="PANTHER" id="PTHR10579">
    <property type="entry name" value="CALCIUM-ACTIVATED CHLORIDE CHANNEL REGULATOR"/>
    <property type="match status" value="1"/>
</dbReference>
<evidence type="ECO:0000313" key="4">
    <source>
        <dbReference type="Proteomes" id="UP000004358"/>
    </source>
</evidence>
<feature type="compositionally biased region" description="Low complexity" evidence="1">
    <location>
        <begin position="17"/>
        <end position="36"/>
    </location>
</feature>
<dbReference type="InterPro" id="IPR036465">
    <property type="entry name" value="vWFA_dom_sf"/>
</dbReference>
<protein>
    <recommendedName>
        <fullName evidence="2">VWFA domain-containing protein</fullName>
    </recommendedName>
</protein>
<dbReference type="CDD" id="cd01465">
    <property type="entry name" value="vWA_subgroup"/>
    <property type="match status" value="1"/>
</dbReference>
<dbReference type="HOGENOM" id="CLU_019123_3_0_0"/>
<dbReference type="Gene3D" id="3.40.50.410">
    <property type="entry name" value="von Willebrand factor, type A domain"/>
    <property type="match status" value="1"/>
</dbReference>
<evidence type="ECO:0000313" key="3">
    <source>
        <dbReference type="EMBL" id="EAQ80440.1"/>
    </source>
</evidence>
<dbReference type="InterPro" id="IPR002035">
    <property type="entry name" value="VWF_A"/>
</dbReference>
<dbReference type="PROSITE" id="PS50234">
    <property type="entry name" value="VWFA"/>
    <property type="match status" value="1"/>
</dbReference>
<dbReference type="Proteomes" id="UP000004358">
    <property type="component" value="Unassembled WGS sequence"/>
</dbReference>